<protein>
    <submittedName>
        <fullName evidence="1">Uncharacterized protein</fullName>
    </submittedName>
</protein>
<keyword evidence="2" id="KW-1185">Reference proteome</keyword>
<accession>A0A182VN65</accession>
<dbReference type="AlphaFoldDB" id="A0A182VN65"/>
<organism evidence="1 2">
    <name type="scientific">Anopheles merus</name>
    <name type="common">Mosquito</name>
    <dbReference type="NCBI Taxonomy" id="30066"/>
    <lineage>
        <taxon>Eukaryota</taxon>
        <taxon>Metazoa</taxon>
        <taxon>Ecdysozoa</taxon>
        <taxon>Arthropoda</taxon>
        <taxon>Hexapoda</taxon>
        <taxon>Insecta</taxon>
        <taxon>Pterygota</taxon>
        <taxon>Neoptera</taxon>
        <taxon>Endopterygota</taxon>
        <taxon>Diptera</taxon>
        <taxon>Nematocera</taxon>
        <taxon>Culicoidea</taxon>
        <taxon>Culicidae</taxon>
        <taxon>Anophelinae</taxon>
        <taxon>Anopheles</taxon>
    </lineage>
</organism>
<evidence type="ECO:0000313" key="1">
    <source>
        <dbReference type="EnsemblMetazoa" id="AMEM017824-PA"/>
    </source>
</evidence>
<proteinExistence type="predicted"/>
<sequence>MSTNERSTSLFENRAVAPRPDVFRSTSVEPPLLIELASELDALPTDNGVDWGIARLPEGTNGVQHAGTQQCQEGDEQYHNRAGIIERQRMVERFHQYDAERVRLVVYSRYTSHGISLKRVMNACLIQSTRHSVNITYRQSGNMTKNCSDFQLNSFIVCISTISISTDRWNRSRTSLQLSWKRLFLSNFLNTLPFSSTKLFDIMIVSRPLLFELMATLSEVAWNITSTLCIVTYTIANRKCGIVPRCCRLLCFGSVAVQNSASIVSCPKADSSRSPTSSML</sequence>
<dbReference type="VEuPathDB" id="VectorBase:AMEM017824"/>
<reference evidence="1" key="1">
    <citation type="submission" date="2020-05" db="UniProtKB">
        <authorList>
            <consortium name="EnsemblMetazoa"/>
        </authorList>
    </citation>
    <scope>IDENTIFICATION</scope>
    <source>
        <strain evidence="1">MAF</strain>
    </source>
</reference>
<evidence type="ECO:0000313" key="2">
    <source>
        <dbReference type="Proteomes" id="UP000075903"/>
    </source>
</evidence>
<dbReference type="EnsemblMetazoa" id="AMEM017824-RA">
    <property type="protein sequence ID" value="AMEM017824-PA"/>
    <property type="gene ID" value="AMEM017824"/>
</dbReference>
<name>A0A182VN65_ANOME</name>
<dbReference type="Proteomes" id="UP000075903">
    <property type="component" value="Unassembled WGS sequence"/>
</dbReference>